<dbReference type="PANTHER" id="PTHR31511">
    <property type="entry name" value="PROTEIN CBG23764"/>
    <property type="match status" value="1"/>
</dbReference>
<dbReference type="PANTHER" id="PTHR31511:SF12">
    <property type="entry name" value="RHO TERMINATION FACTOR N-TERMINAL DOMAIN-CONTAINING PROTEIN"/>
    <property type="match status" value="1"/>
</dbReference>
<dbReference type="OrthoDB" id="7694315at2759"/>
<accession>A0A6J1R7D0</accession>
<sequence>MKQELLEQSTLLNSREDFAAWEQRCDEFIESLEEQSRIKRPRLSIDQSSIGLKQSLVACIARLEGLKDSVRPRFVHVGAGYSASETGLRWREIDTAFESRILILNTSTLVNFSKMREKLYSIVCRTSCNDMTIIATRNYELFRESNLHEWYKQHVIEPTLAKLEEFQERDSGWALSRILNLMVNVNKYNPLHAGCFVEIPQEIKKKKAVINVRSIDNACFAWSVVAALHPAERHADLESSYPHYTSVLDLTDIKFPMTLDQIKKFENHNNISINVFSIEKKNKKLAILPIRVTDRKMDRHVNLLYVHNDNVGHFAWIKNLSRLVSSQLSKNTNKKYFCDRCLHYFSSNEKLAAHTVDCQEMNDCAIKLPSDNDKWLAFKNHNRKERVPFVVYADLECTLEKMEADLETSRYTYQHHRVFSIG</sequence>
<evidence type="ECO:0000313" key="1">
    <source>
        <dbReference type="Proteomes" id="UP000504618"/>
    </source>
</evidence>
<dbReference type="RefSeq" id="XP_024890944.1">
    <property type="nucleotide sequence ID" value="XM_025035176.1"/>
</dbReference>
<dbReference type="GeneID" id="112466842"/>
<dbReference type="Proteomes" id="UP000504618">
    <property type="component" value="Unplaced"/>
</dbReference>
<gene>
    <name evidence="2" type="primary">LOC112466842</name>
</gene>
<organism evidence="1 2">
    <name type="scientific">Temnothorax curvispinosus</name>
    <dbReference type="NCBI Taxonomy" id="300111"/>
    <lineage>
        <taxon>Eukaryota</taxon>
        <taxon>Metazoa</taxon>
        <taxon>Ecdysozoa</taxon>
        <taxon>Arthropoda</taxon>
        <taxon>Hexapoda</taxon>
        <taxon>Insecta</taxon>
        <taxon>Pterygota</taxon>
        <taxon>Neoptera</taxon>
        <taxon>Endopterygota</taxon>
        <taxon>Hymenoptera</taxon>
        <taxon>Apocrita</taxon>
        <taxon>Aculeata</taxon>
        <taxon>Formicoidea</taxon>
        <taxon>Formicidae</taxon>
        <taxon>Myrmicinae</taxon>
        <taxon>Temnothorax</taxon>
    </lineage>
</organism>
<dbReference type="AlphaFoldDB" id="A0A6J1R7D0"/>
<name>A0A6J1R7D0_9HYME</name>
<feature type="non-terminal residue" evidence="2">
    <location>
        <position position="422"/>
    </location>
</feature>
<reference evidence="2" key="1">
    <citation type="submission" date="2025-08" db="UniProtKB">
        <authorList>
            <consortium name="RefSeq"/>
        </authorList>
    </citation>
    <scope>IDENTIFICATION</scope>
    <source>
        <tissue evidence="2">Whole body</tissue>
    </source>
</reference>
<evidence type="ECO:0000313" key="2">
    <source>
        <dbReference type="RefSeq" id="XP_024890944.1"/>
    </source>
</evidence>
<keyword evidence="1" id="KW-1185">Reference proteome</keyword>
<protein>
    <submittedName>
        <fullName evidence="2">Uncharacterized protein LOC112466842</fullName>
    </submittedName>
</protein>
<proteinExistence type="predicted"/>